<evidence type="ECO:0000313" key="2">
    <source>
        <dbReference type="Proteomes" id="UP000013232"/>
    </source>
</evidence>
<accession>N6Z4A4</accession>
<proteinExistence type="predicted"/>
<comment type="caution">
    <text evidence="1">The sequence shown here is derived from an EMBL/GenBank/DDBJ whole genome shotgun (WGS) entry which is preliminary data.</text>
</comment>
<evidence type="ECO:0000313" key="1">
    <source>
        <dbReference type="EMBL" id="ENO89273.1"/>
    </source>
</evidence>
<protein>
    <recommendedName>
        <fullName evidence="3">DUF3861 domain-containing protein</fullName>
    </recommendedName>
</protein>
<dbReference type="InterPro" id="IPR038194">
    <property type="entry name" value="DUF3861_sf"/>
</dbReference>
<evidence type="ECO:0008006" key="3">
    <source>
        <dbReference type="Google" id="ProtNLM"/>
    </source>
</evidence>
<reference evidence="1 2" key="1">
    <citation type="submission" date="2012-09" db="EMBL/GenBank/DDBJ databases">
        <title>Draft Genome Sequences of 6 Strains from Genus Thauera.</title>
        <authorList>
            <person name="Liu B."/>
            <person name="Shapleigh J.P."/>
            <person name="Frostegard A.H."/>
        </authorList>
    </citation>
    <scope>NUCLEOTIDE SEQUENCE [LARGE SCALE GENOMIC DNA]</scope>
    <source>
        <strain evidence="2">47Lol / DSM 12138</strain>
    </source>
</reference>
<dbReference type="Gene3D" id="3.10.20.850">
    <property type="entry name" value="Protein of unknown function DUF3861"/>
    <property type="match status" value="1"/>
</dbReference>
<dbReference type="InterPro" id="IPR024476">
    <property type="entry name" value="DUF3861"/>
</dbReference>
<sequence length="78" mass="8488">MLRFEIQNHDDILAIAERLKVGTPFAEPEAYALAVGVKLFTGVMLAHSSDPLFSDIQPAMRAFIRNLKSQVAASLSSA</sequence>
<name>N6Z4A4_THAL4</name>
<dbReference type="STRING" id="1123367.GCA_000621305_01196"/>
<dbReference type="Pfam" id="PF12977">
    <property type="entry name" value="DUF3861"/>
    <property type="match status" value="1"/>
</dbReference>
<organism evidence="1 2">
    <name type="scientific">Thauera linaloolentis (strain DSM 12138 / JCM 21573 / CCUG 41526 / CIP 105981 / IAM 15112 / NBRC 102519 / 47Lol)</name>
    <dbReference type="NCBI Taxonomy" id="1123367"/>
    <lineage>
        <taxon>Bacteria</taxon>
        <taxon>Pseudomonadati</taxon>
        <taxon>Pseudomonadota</taxon>
        <taxon>Betaproteobacteria</taxon>
        <taxon>Rhodocyclales</taxon>
        <taxon>Zoogloeaceae</taxon>
        <taxon>Thauera</taxon>
    </lineage>
</organism>
<dbReference type="AlphaFoldDB" id="N6Z4A4"/>
<gene>
    <name evidence="1" type="ORF">C666_06815</name>
</gene>
<dbReference type="Proteomes" id="UP000013232">
    <property type="component" value="Unassembled WGS sequence"/>
</dbReference>
<dbReference type="EMBL" id="AMXE01000017">
    <property type="protein sequence ID" value="ENO89273.1"/>
    <property type="molecule type" value="Genomic_DNA"/>
</dbReference>
<keyword evidence="2" id="KW-1185">Reference proteome</keyword>